<dbReference type="EMBL" id="CP058905">
    <property type="protein sequence ID" value="QLJ96736.1"/>
    <property type="molecule type" value="Genomic_DNA"/>
</dbReference>
<accession>A0A7D5YD44</accession>
<evidence type="ECO:0000313" key="1">
    <source>
        <dbReference type="EMBL" id="QLJ96736.1"/>
    </source>
</evidence>
<dbReference type="AlphaFoldDB" id="A0A7D5YD44"/>
<organism evidence="1">
    <name type="scientific">Micromonospora carbonacea</name>
    <dbReference type="NCBI Taxonomy" id="47853"/>
    <lineage>
        <taxon>Bacteria</taxon>
        <taxon>Bacillati</taxon>
        <taxon>Actinomycetota</taxon>
        <taxon>Actinomycetes</taxon>
        <taxon>Micromonosporales</taxon>
        <taxon>Micromonosporaceae</taxon>
        <taxon>Micromonospora</taxon>
    </lineage>
</organism>
<proteinExistence type="predicted"/>
<name>A0A7D5YD44_9ACTN</name>
<sequence length="55" mass="5948">MKAVAHRFGGRWGSATESASAPVFLSELAGCCPGGDDRAATWRHTARRVYRLEPS</sequence>
<protein>
    <submittedName>
        <fullName evidence="1">Uncharacterized protein</fullName>
    </submittedName>
</protein>
<reference evidence="1" key="1">
    <citation type="submission" date="2020-08" db="EMBL/GenBank/DDBJ databases">
        <title>A bifunctional nitrone conjugated secondary metabolite targeting the ribosome.</title>
        <authorList>
            <person name="Limbrick E.M."/>
            <person name="Graf M."/>
            <person name="Derewacz D.K."/>
            <person name="Nguyen F."/>
            <person name="Spraggins J.M."/>
            <person name="Wieland M."/>
            <person name="Ynigez-Gutierrez A.E."/>
            <person name="Reisman B.J."/>
            <person name="Zinshteyn B."/>
            <person name="McCulloch K."/>
            <person name="Iverson T.M."/>
            <person name="Green R."/>
            <person name="Wilson D.N."/>
            <person name="Bachmann B.O."/>
        </authorList>
    </citation>
    <scope>NUCLEOTIDE SEQUENCE</scope>
    <source>
        <strain evidence="1">Africana</strain>
    </source>
</reference>
<gene>
    <name evidence="1" type="ORF">HZU44_17680</name>
</gene>